<keyword evidence="4" id="KW-0418">Kinase</keyword>
<evidence type="ECO:0000313" key="7">
    <source>
        <dbReference type="EMBL" id="KAL3842981.1"/>
    </source>
</evidence>
<name>A0ABD3U233_SINWO</name>
<dbReference type="CDD" id="cd04515">
    <property type="entry name" value="Alpha_kinase"/>
    <property type="match status" value="1"/>
</dbReference>
<dbReference type="PROSITE" id="PS51158">
    <property type="entry name" value="ALPHA_KINASE"/>
    <property type="match status" value="1"/>
</dbReference>
<evidence type="ECO:0000256" key="3">
    <source>
        <dbReference type="ARBA" id="ARBA00022741"/>
    </source>
</evidence>
<accession>A0ABD3U233</accession>
<dbReference type="InterPro" id="IPR051852">
    <property type="entry name" value="Alpha-type_PK"/>
</dbReference>
<dbReference type="Gene3D" id="3.20.200.10">
    <property type="entry name" value="MHCK/EF2 kinase"/>
    <property type="match status" value="1"/>
</dbReference>
<dbReference type="InterPro" id="IPR011009">
    <property type="entry name" value="Kinase-like_dom_sf"/>
</dbReference>
<evidence type="ECO:0000256" key="4">
    <source>
        <dbReference type="ARBA" id="ARBA00022777"/>
    </source>
</evidence>
<evidence type="ECO:0000256" key="2">
    <source>
        <dbReference type="ARBA" id="ARBA00022679"/>
    </source>
</evidence>
<dbReference type="AlphaFoldDB" id="A0ABD3U233"/>
<organism evidence="7 8">
    <name type="scientific">Sinanodonta woodiana</name>
    <name type="common">Chinese pond mussel</name>
    <name type="synonym">Anodonta woodiana</name>
    <dbReference type="NCBI Taxonomy" id="1069815"/>
    <lineage>
        <taxon>Eukaryota</taxon>
        <taxon>Metazoa</taxon>
        <taxon>Spiralia</taxon>
        <taxon>Lophotrochozoa</taxon>
        <taxon>Mollusca</taxon>
        <taxon>Bivalvia</taxon>
        <taxon>Autobranchia</taxon>
        <taxon>Heteroconchia</taxon>
        <taxon>Palaeoheterodonta</taxon>
        <taxon>Unionida</taxon>
        <taxon>Unionoidea</taxon>
        <taxon>Unionidae</taxon>
        <taxon>Unioninae</taxon>
        <taxon>Sinanodonta</taxon>
    </lineage>
</organism>
<dbReference type="GO" id="GO:0005524">
    <property type="term" value="F:ATP binding"/>
    <property type="evidence" value="ECO:0007669"/>
    <property type="project" value="UniProtKB-KW"/>
</dbReference>
<keyword evidence="3" id="KW-0547">Nucleotide-binding</keyword>
<dbReference type="EMBL" id="JBJQND010000017">
    <property type="protein sequence ID" value="KAL3842981.1"/>
    <property type="molecule type" value="Genomic_DNA"/>
</dbReference>
<keyword evidence="1" id="KW-0723">Serine/threonine-protein kinase</keyword>
<keyword evidence="8" id="KW-1185">Reference proteome</keyword>
<reference evidence="7 8" key="1">
    <citation type="submission" date="2024-11" db="EMBL/GenBank/DDBJ databases">
        <title>Chromosome-level genome assembly of the freshwater bivalve Anodonta woodiana.</title>
        <authorList>
            <person name="Chen X."/>
        </authorList>
    </citation>
    <scope>NUCLEOTIDE SEQUENCE [LARGE SCALE GENOMIC DNA]</scope>
    <source>
        <strain evidence="7">MN2024</strain>
        <tissue evidence="7">Gills</tissue>
    </source>
</reference>
<evidence type="ECO:0000313" key="8">
    <source>
        <dbReference type="Proteomes" id="UP001634394"/>
    </source>
</evidence>
<dbReference type="GO" id="GO:0004674">
    <property type="term" value="F:protein serine/threonine kinase activity"/>
    <property type="evidence" value="ECO:0007669"/>
    <property type="project" value="UniProtKB-KW"/>
</dbReference>
<sequence length="274" mass="31669">MALGYSYETFETLNWNWSGPKYKATFESRPFNQSASRYAFKGILNGKGAWNEEACVAKVFKKKYVGHVYKWHPDLSVSKKAFKFAKQFNSDCIPILNNYGDKMYKEIKVVVPFITKVKYLEGQSEIRECVEKYVAIEPFLDGNYTNFNSNIGYEDANYDLMLAFSHWTWSISDHNFMVCDLHGIENKRKFVLTDPAVHSLEQKYGISDLGEAGMQIVLSNHSCNSLCRRLGLETEEYKQLFPPENCKSTVYRFELPEKIRALDGTKRFLTILPA</sequence>
<gene>
    <name evidence="7" type="ORF">ACJMK2_020949</name>
</gene>
<dbReference type="SUPFAM" id="SSF56112">
    <property type="entry name" value="Protein kinase-like (PK-like)"/>
    <property type="match status" value="1"/>
</dbReference>
<dbReference type="Pfam" id="PF02816">
    <property type="entry name" value="Alpha_kinase"/>
    <property type="match status" value="1"/>
</dbReference>
<keyword evidence="5" id="KW-0067">ATP-binding</keyword>
<evidence type="ECO:0000256" key="5">
    <source>
        <dbReference type="ARBA" id="ARBA00022840"/>
    </source>
</evidence>
<proteinExistence type="predicted"/>
<dbReference type="PANTHER" id="PTHR45992">
    <property type="entry name" value="EUKARYOTIC ELONGATION FACTOR 2 KINASE-RELATED"/>
    <property type="match status" value="1"/>
</dbReference>
<evidence type="ECO:0000259" key="6">
    <source>
        <dbReference type="PROSITE" id="PS51158"/>
    </source>
</evidence>
<dbReference type="PANTHER" id="PTHR45992:SF11">
    <property type="entry name" value="ALPHA-TYPE PROTEIN KINASE DOMAIN-CONTAINING PROTEIN"/>
    <property type="match status" value="1"/>
</dbReference>
<keyword evidence="2" id="KW-0808">Transferase</keyword>
<comment type="caution">
    <text evidence="7">The sequence shown here is derived from an EMBL/GenBank/DDBJ whole genome shotgun (WGS) entry which is preliminary data.</text>
</comment>
<feature type="domain" description="Alpha-type protein kinase" evidence="6">
    <location>
        <begin position="9"/>
        <end position="235"/>
    </location>
</feature>
<dbReference type="Gene3D" id="3.30.200.20">
    <property type="entry name" value="Phosphorylase Kinase, domain 1"/>
    <property type="match status" value="1"/>
</dbReference>
<dbReference type="SMART" id="SM00811">
    <property type="entry name" value="Alpha_kinase"/>
    <property type="match status" value="1"/>
</dbReference>
<evidence type="ECO:0000256" key="1">
    <source>
        <dbReference type="ARBA" id="ARBA00022527"/>
    </source>
</evidence>
<protein>
    <recommendedName>
        <fullName evidence="6">Alpha-type protein kinase domain-containing protein</fullName>
    </recommendedName>
</protein>
<dbReference type="Proteomes" id="UP001634394">
    <property type="component" value="Unassembled WGS sequence"/>
</dbReference>
<dbReference type="InterPro" id="IPR004166">
    <property type="entry name" value="a-kinase_dom"/>
</dbReference>